<name>A0A2I0IRI3_PUNGR</name>
<evidence type="ECO:0000256" key="1">
    <source>
        <dbReference type="SAM" id="MobiDB-lite"/>
    </source>
</evidence>
<dbReference type="EMBL" id="PGOL01002599">
    <property type="protein sequence ID" value="PKI46602.1"/>
    <property type="molecule type" value="Genomic_DNA"/>
</dbReference>
<protein>
    <recommendedName>
        <fullName evidence="4">Endonuclease/exonuclease/phosphatase domain-containing protein</fullName>
    </recommendedName>
</protein>
<sequence length="331" mass="36328">MTPDVSGTTVPTQRLYPAKGITSTPKGILAKDKATIGCPASAISGIVKSLSARSTMLTEKRHSIPPPIPQKNLPANPLPSGIQKTSSPPPANGKEPESPPRLLGSSSSQKELRNGGPDDRDGSLLGKRLPEGAVETFLKVIPITSLMTSLSPTMIRNMGRIGQAAHLTDPSIFRMNVLVWNCRGDFNEAATSWEKLGGSAASAKHMSLFNRMLDECALLDLGFTGPRFTWSNLWDFDDLIQERLDRVLTNVSWKLQFPEAVVTHLPKSHSDHCPILLSLNPRSIPRLSRSFRFESIWFSHGEFKGMVSHSWEEAQFDHIKAVLVFQGNVSK</sequence>
<proteinExistence type="predicted"/>
<dbReference type="Proteomes" id="UP000233551">
    <property type="component" value="Unassembled WGS sequence"/>
</dbReference>
<dbReference type="SUPFAM" id="SSF56219">
    <property type="entry name" value="DNase I-like"/>
    <property type="match status" value="1"/>
</dbReference>
<dbReference type="PANTHER" id="PTHR33710:SF77">
    <property type="entry name" value="DNASE I-LIKE SUPERFAMILY PROTEIN"/>
    <property type="match status" value="1"/>
</dbReference>
<comment type="caution">
    <text evidence="2">The sequence shown here is derived from an EMBL/GenBank/DDBJ whole genome shotgun (WGS) entry which is preliminary data.</text>
</comment>
<feature type="compositionally biased region" description="Polar residues" evidence="1">
    <location>
        <begin position="1"/>
        <end position="12"/>
    </location>
</feature>
<dbReference type="PANTHER" id="PTHR33710">
    <property type="entry name" value="BNAC02G09200D PROTEIN"/>
    <property type="match status" value="1"/>
</dbReference>
<keyword evidence="3" id="KW-1185">Reference proteome</keyword>
<dbReference type="Gene3D" id="3.60.10.10">
    <property type="entry name" value="Endonuclease/exonuclease/phosphatase"/>
    <property type="match status" value="1"/>
</dbReference>
<organism evidence="2 3">
    <name type="scientific">Punica granatum</name>
    <name type="common">Pomegranate</name>
    <dbReference type="NCBI Taxonomy" id="22663"/>
    <lineage>
        <taxon>Eukaryota</taxon>
        <taxon>Viridiplantae</taxon>
        <taxon>Streptophyta</taxon>
        <taxon>Embryophyta</taxon>
        <taxon>Tracheophyta</taxon>
        <taxon>Spermatophyta</taxon>
        <taxon>Magnoliopsida</taxon>
        <taxon>eudicotyledons</taxon>
        <taxon>Gunneridae</taxon>
        <taxon>Pentapetalae</taxon>
        <taxon>rosids</taxon>
        <taxon>malvids</taxon>
        <taxon>Myrtales</taxon>
        <taxon>Lythraceae</taxon>
        <taxon>Punica</taxon>
    </lineage>
</organism>
<evidence type="ECO:0008006" key="4">
    <source>
        <dbReference type="Google" id="ProtNLM"/>
    </source>
</evidence>
<evidence type="ECO:0000313" key="2">
    <source>
        <dbReference type="EMBL" id="PKI46602.1"/>
    </source>
</evidence>
<feature type="compositionally biased region" description="Basic and acidic residues" evidence="1">
    <location>
        <begin position="110"/>
        <end position="122"/>
    </location>
</feature>
<dbReference type="AlphaFoldDB" id="A0A2I0IRI3"/>
<evidence type="ECO:0000313" key="3">
    <source>
        <dbReference type="Proteomes" id="UP000233551"/>
    </source>
</evidence>
<gene>
    <name evidence="2" type="ORF">CRG98_032944</name>
</gene>
<feature type="region of interest" description="Disordered" evidence="1">
    <location>
        <begin position="1"/>
        <end position="24"/>
    </location>
</feature>
<dbReference type="InterPro" id="IPR036691">
    <property type="entry name" value="Endo/exonu/phosph_ase_sf"/>
</dbReference>
<feature type="region of interest" description="Disordered" evidence="1">
    <location>
        <begin position="57"/>
        <end position="127"/>
    </location>
</feature>
<reference evidence="2 3" key="1">
    <citation type="submission" date="2017-11" db="EMBL/GenBank/DDBJ databases">
        <title>De-novo sequencing of pomegranate (Punica granatum L.) genome.</title>
        <authorList>
            <person name="Akparov Z."/>
            <person name="Amiraslanov A."/>
            <person name="Hajiyeva S."/>
            <person name="Abbasov M."/>
            <person name="Kaur K."/>
            <person name="Hamwieh A."/>
            <person name="Solovyev V."/>
            <person name="Salamov A."/>
            <person name="Braich B."/>
            <person name="Kosarev P."/>
            <person name="Mahmoud A."/>
            <person name="Hajiyev E."/>
            <person name="Babayeva S."/>
            <person name="Izzatullayeva V."/>
            <person name="Mammadov A."/>
            <person name="Mammadov A."/>
            <person name="Sharifova S."/>
            <person name="Ojaghi J."/>
            <person name="Eynullazada K."/>
            <person name="Bayramov B."/>
            <person name="Abdulazimova A."/>
            <person name="Shahmuradov I."/>
        </authorList>
    </citation>
    <scope>NUCLEOTIDE SEQUENCE [LARGE SCALE GENOMIC DNA]</scope>
    <source>
        <strain evidence="3">cv. AG2017</strain>
        <tissue evidence="2">Leaf</tissue>
    </source>
</reference>
<accession>A0A2I0IRI3</accession>
<dbReference type="STRING" id="22663.A0A2I0IRI3"/>